<accession>A0A166FKH8</accession>
<name>A0A166FKH8_9AGAM</name>
<keyword evidence="4" id="KW-1185">Reference proteome</keyword>
<dbReference type="EMBL" id="KV428029">
    <property type="protein sequence ID" value="KZT40747.1"/>
    <property type="molecule type" value="Genomic_DNA"/>
</dbReference>
<gene>
    <name evidence="3" type="ORF">SISSUDRAFT_1060083</name>
</gene>
<protein>
    <submittedName>
        <fullName evidence="3">Uncharacterized protein</fullName>
    </submittedName>
</protein>
<evidence type="ECO:0000313" key="4">
    <source>
        <dbReference type="Proteomes" id="UP000076798"/>
    </source>
</evidence>
<feature type="compositionally biased region" description="Polar residues" evidence="2">
    <location>
        <begin position="54"/>
        <end position="76"/>
    </location>
</feature>
<feature type="coiled-coil region" evidence="1">
    <location>
        <begin position="132"/>
        <end position="159"/>
    </location>
</feature>
<proteinExistence type="predicted"/>
<reference evidence="3 4" key="1">
    <citation type="journal article" date="2016" name="Mol. Biol. Evol.">
        <title>Comparative Genomics of Early-Diverging Mushroom-Forming Fungi Provides Insights into the Origins of Lignocellulose Decay Capabilities.</title>
        <authorList>
            <person name="Nagy L.G."/>
            <person name="Riley R."/>
            <person name="Tritt A."/>
            <person name="Adam C."/>
            <person name="Daum C."/>
            <person name="Floudas D."/>
            <person name="Sun H."/>
            <person name="Yadav J.S."/>
            <person name="Pangilinan J."/>
            <person name="Larsson K.H."/>
            <person name="Matsuura K."/>
            <person name="Barry K."/>
            <person name="Labutti K."/>
            <person name="Kuo R."/>
            <person name="Ohm R.A."/>
            <person name="Bhattacharya S.S."/>
            <person name="Shirouzu T."/>
            <person name="Yoshinaga Y."/>
            <person name="Martin F.M."/>
            <person name="Grigoriev I.V."/>
            <person name="Hibbett D.S."/>
        </authorList>
    </citation>
    <scope>NUCLEOTIDE SEQUENCE [LARGE SCALE GENOMIC DNA]</scope>
    <source>
        <strain evidence="3 4">HHB10207 ss-3</strain>
    </source>
</reference>
<evidence type="ECO:0000256" key="1">
    <source>
        <dbReference type="SAM" id="Coils"/>
    </source>
</evidence>
<dbReference type="AlphaFoldDB" id="A0A166FKH8"/>
<feature type="region of interest" description="Disordered" evidence="2">
    <location>
        <begin position="49"/>
        <end position="76"/>
    </location>
</feature>
<keyword evidence="1" id="KW-0175">Coiled coil</keyword>
<organism evidence="3 4">
    <name type="scientific">Sistotremastrum suecicum HHB10207 ss-3</name>
    <dbReference type="NCBI Taxonomy" id="1314776"/>
    <lineage>
        <taxon>Eukaryota</taxon>
        <taxon>Fungi</taxon>
        <taxon>Dikarya</taxon>
        <taxon>Basidiomycota</taxon>
        <taxon>Agaricomycotina</taxon>
        <taxon>Agaricomycetes</taxon>
        <taxon>Sistotremastrales</taxon>
        <taxon>Sistotremastraceae</taxon>
        <taxon>Sistotremastrum</taxon>
    </lineage>
</organism>
<dbReference type="Proteomes" id="UP000076798">
    <property type="component" value="Unassembled WGS sequence"/>
</dbReference>
<evidence type="ECO:0000313" key="3">
    <source>
        <dbReference type="EMBL" id="KZT40747.1"/>
    </source>
</evidence>
<sequence length="216" mass="23637">MDWINSSQTISSDQLDAMLDQMIVPATGLSPLIPGSGDIPTTPATLIQPPLPQTDASLSQYSTDSPSISVGLSRSSSMPTLQTRLQLASNEPIDSPSPLGTLTSLMPGYTGPVGLPRNSPSFPSPHPPLNNEAQLQTALAHAIRELATLKQERERSQGMWEMLQKRLETVWQNKIDSQNELWQNRLATQQASWENALSEIKTMLVGKFDPNSSYEL</sequence>
<evidence type="ECO:0000256" key="2">
    <source>
        <dbReference type="SAM" id="MobiDB-lite"/>
    </source>
</evidence>